<name>H9MB11_PINLA</name>
<evidence type="ECO:0000313" key="1">
    <source>
        <dbReference type="EMBL" id="AEW08307.1"/>
    </source>
</evidence>
<proteinExistence type="predicted"/>
<gene>
    <name evidence="1" type="ORF">2_6050_02</name>
</gene>
<evidence type="ECO:0008006" key="2">
    <source>
        <dbReference type="Google" id="ProtNLM"/>
    </source>
</evidence>
<reference evidence="1" key="1">
    <citation type="submission" date="2011-12" db="EMBL/GenBank/DDBJ databases">
        <title>Nucleotide Diversity and Divergence in the Loblolly Pine Gene Space.</title>
        <authorList>
            <person name="Neale D.B."/>
            <person name="Wegrzyn J.L."/>
            <person name="Lee J.M."/>
            <person name="Eckert A.J."/>
            <person name="Liechty J.D."/>
            <person name="Stevens K.A."/>
            <person name="Langley C.H."/>
        </authorList>
    </citation>
    <scope>NUCLEOTIDE SEQUENCE</scope>
    <source>
        <strain evidence="1">1439</strain>
        <tissue evidence="1">Megagametophyte</tissue>
    </source>
</reference>
<dbReference type="PANTHER" id="PTHR44575:SF2">
    <property type="entry name" value="OS01G0589200 PROTEIN"/>
    <property type="match status" value="1"/>
</dbReference>
<accession>H9MB11</accession>
<dbReference type="Gene3D" id="3.40.50.150">
    <property type="entry name" value="Vaccinia Virus protein VP39"/>
    <property type="match status" value="1"/>
</dbReference>
<dbReference type="EMBL" id="JQ262737">
    <property type="protein sequence ID" value="AEW08307.1"/>
    <property type="molecule type" value="Genomic_DNA"/>
</dbReference>
<dbReference type="InterPro" id="IPR029063">
    <property type="entry name" value="SAM-dependent_MTases_sf"/>
</dbReference>
<sequence>DLNTFYAQVKRVLRKPGGVIAVWAYWKPSVSSVVDEVFGPFLEHVLPFFDPWARLVFKEYRTLPFPFPSHPAAGGDLVIDLEIEEMRTLEEYLNFLRTWSAVVNSKGLLSDDFIRQFEEAWGGPAHLARTVKIPLFLKVGMV</sequence>
<dbReference type="AlphaFoldDB" id="H9MB11"/>
<organism evidence="1">
    <name type="scientific">Pinus lambertiana</name>
    <name type="common">Sugar pine</name>
    <dbReference type="NCBI Taxonomy" id="3343"/>
    <lineage>
        <taxon>Eukaryota</taxon>
        <taxon>Viridiplantae</taxon>
        <taxon>Streptophyta</taxon>
        <taxon>Embryophyta</taxon>
        <taxon>Tracheophyta</taxon>
        <taxon>Spermatophyta</taxon>
        <taxon>Pinopsida</taxon>
        <taxon>Pinidae</taxon>
        <taxon>Conifers I</taxon>
        <taxon>Pinales</taxon>
        <taxon>Pinaceae</taxon>
        <taxon>Pinus</taxon>
        <taxon>Pinus subgen. Strobus</taxon>
    </lineage>
</organism>
<dbReference type="PANTHER" id="PTHR44575">
    <property type="entry name" value="OS01G0589200 PROTEIN"/>
    <property type="match status" value="1"/>
</dbReference>
<feature type="non-terminal residue" evidence="1">
    <location>
        <position position="1"/>
    </location>
</feature>
<protein>
    <recommendedName>
        <fullName evidence="2">Methyltransferase type 11 domain-containing protein</fullName>
    </recommendedName>
</protein>